<dbReference type="InterPro" id="IPR039535">
    <property type="entry name" value="ASST-like"/>
</dbReference>
<evidence type="ECO:0000313" key="1">
    <source>
        <dbReference type="EMBL" id="KZP15845.1"/>
    </source>
</evidence>
<reference evidence="1 2" key="1">
    <citation type="journal article" date="2016" name="Mol. Biol. Evol.">
        <title>Comparative Genomics of Early-Diverging Mushroom-Forming Fungi Provides Insights into the Origins of Lignocellulose Decay Capabilities.</title>
        <authorList>
            <person name="Nagy L.G."/>
            <person name="Riley R."/>
            <person name="Tritt A."/>
            <person name="Adam C."/>
            <person name="Daum C."/>
            <person name="Floudas D."/>
            <person name="Sun H."/>
            <person name="Yadav J.S."/>
            <person name="Pangilinan J."/>
            <person name="Larsson K.H."/>
            <person name="Matsuura K."/>
            <person name="Barry K."/>
            <person name="Labutti K."/>
            <person name="Kuo R."/>
            <person name="Ohm R.A."/>
            <person name="Bhattacharya S.S."/>
            <person name="Shirouzu T."/>
            <person name="Yoshinaga Y."/>
            <person name="Martin F.M."/>
            <person name="Grigoriev I.V."/>
            <person name="Hibbett D.S."/>
        </authorList>
    </citation>
    <scope>NUCLEOTIDE SEQUENCE [LARGE SCALE GENOMIC DNA]</scope>
    <source>
        <strain evidence="1 2">CBS 109695</strain>
    </source>
</reference>
<sequence length="462" mass="50264">MLTLIRPIWDFVVPLNASTRASLTPGYIFNGPIDIDLLVGATIISDQEGNLVWDGSAIAIGGLMAVAQYKNEPVITMWTGTGNAATGHGSGYDLLVNSSYDVIANFTAVGLNGTLSDLHELQITSNNTALITAYQPMQYDLTAYNGSADGWLYNVYAQEIDIQTGEALFTWSAIEHVSPSMSYMPLGDTGTSNSPWDFFHMNSIAKDDDGNYLINSRHCWTIHYVDGPSGDIIWRMGGKNSSFAMGNGTNFEWEHDARFHSNGTKISVFDNAGTATIAEEPSARGLLLDVDYVNRTVALAMEFLPYNRTITPSQGSVQIQPNSNVLVGFGQEPYFSEYTSAGDMLYSVLVGAADVASYRTLRFDWTGAPRTLPSLVVYSSNSTAYVSWNGATEVDSWNFFGSSDKRNAILLGSANKSGFETSFSVSSRKSYSWYQAEGLNAAGMSIGCSEFVFATWVHRGIS</sequence>
<gene>
    <name evidence="1" type="ORF">FIBSPDRAFT_832431</name>
</gene>
<dbReference type="AlphaFoldDB" id="A0A166EK53"/>
<dbReference type="EMBL" id="KV417600">
    <property type="protein sequence ID" value="KZP15845.1"/>
    <property type="molecule type" value="Genomic_DNA"/>
</dbReference>
<dbReference type="STRING" id="436010.A0A166EK53"/>
<organism evidence="1 2">
    <name type="scientific">Athelia psychrophila</name>
    <dbReference type="NCBI Taxonomy" id="1759441"/>
    <lineage>
        <taxon>Eukaryota</taxon>
        <taxon>Fungi</taxon>
        <taxon>Dikarya</taxon>
        <taxon>Basidiomycota</taxon>
        <taxon>Agaricomycotina</taxon>
        <taxon>Agaricomycetes</taxon>
        <taxon>Agaricomycetidae</taxon>
        <taxon>Atheliales</taxon>
        <taxon>Atheliaceae</taxon>
        <taxon>Athelia</taxon>
    </lineage>
</organism>
<evidence type="ECO:0008006" key="3">
    <source>
        <dbReference type="Google" id="ProtNLM"/>
    </source>
</evidence>
<accession>A0A166EK53</accession>
<protein>
    <recommendedName>
        <fullName evidence="3">ASST-domain-containing protein</fullName>
    </recommendedName>
</protein>
<keyword evidence="2" id="KW-1185">Reference proteome</keyword>
<dbReference type="Proteomes" id="UP000076532">
    <property type="component" value="Unassembled WGS sequence"/>
</dbReference>
<dbReference type="InterPro" id="IPR053143">
    <property type="entry name" value="Arylsulfate_ST"/>
</dbReference>
<evidence type="ECO:0000313" key="2">
    <source>
        <dbReference type="Proteomes" id="UP000076532"/>
    </source>
</evidence>
<proteinExistence type="predicted"/>
<dbReference type="Pfam" id="PF14269">
    <property type="entry name" value="Arylsulfotran_2"/>
    <property type="match status" value="1"/>
</dbReference>
<name>A0A166EK53_9AGAM</name>
<dbReference type="OrthoDB" id="5427350at2759"/>
<dbReference type="PANTHER" id="PTHR35340">
    <property type="entry name" value="PQQ ENZYME REPEAT PROTEIN-RELATED"/>
    <property type="match status" value="1"/>
</dbReference>
<dbReference type="PANTHER" id="PTHR35340:SF5">
    <property type="entry name" value="ASST-DOMAIN-CONTAINING PROTEIN"/>
    <property type="match status" value="1"/>
</dbReference>